<dbReference type="AlphaFoldDB" id="A0A2R8AAC8"/>
<protein>
    <submittedName>
        <fullName evidence="2">Uncharacterized protein</fullName>
    </submittedName>
</protein>
<dbReference type="RefSeq" id="WP_108781769.1">
    <property type="nucleotide sequence ID" value="NZ_OMKW01000002.1"/>
</dbReference>
<keyword evidence="1" id="KW-1133">Transmembrane helix</keyword>
<keyword evidence="1" id="KW-0472">Membrane</keyword>
<keyword evidence="1" id="KW-0812">Transmembrane</keyword>
<evidence type="ECO:0000256" key="1">
    <source>
        <dbReference type="SAM" id="Phobius"/>
    </source>
</evidence>
<dbReference type="EMBL" id="OMKW01000002">
    <property type="protein sequence ID" value="SPF29038.1"/>
    <property type="molecule type" value="Genomic_DNA"/>
</dbReference>
<feature type="transmembrane region" description="Helical" evidence="1">
    <location>
        <begin position="6"/>
        <end position="24"/>
    </location>
</feature>
<reference evidence="2 3" key="1">
    <citation type="submission" date="2018-03" db="EMBL/GenBank/DDBJ databases">
        <authorList>
            <person name="Keele B.F."/>
        </authorList>
    </citation>
    <scope>NUCLEOTIDE SEQUENCE [LARGE SCALE GENOMIC DNA]</scope>
    <source>
        <strain evidence="2 3">CeCT 8812</strain>
    </source>
</reference>
<dbReference type="OrthoDB" id="7630018at2"/>
<sequence>MELILNGATVLAATIAAIYCCVLSRKLSRLQRLDDGMGASIATLAKQCGALQDTVRQAKTSGAQMQEELVAQTARAERAAGRLELLLATVHDSKSGESRPVAARPQAGSDLRDIYKAMR</sequence>
<gene>
    <name evidence="2" type="ORF">POI8812_01343</name>
</gene>
<accession>A0A2R8AAC8</accession>
<organism evidence="2 3">
    <name type="scientific">Pontivivens insulae</name>
    <dbReference type="NCBI Taxonomy" id="1639689"/>
    <lineage>
        <taxon>Bacteria</taxon>
        <taxon>Pseudomonadati</taxon>
        <taxon>Pseudomonadota</taxon>
        <taxon>Alphaproteobacteria</taxon>
        <taxon>Rhodobacterales</taxon>
        <taxon>Paracoccaceae</taxon>
        <taxon>Pontivivens</taxon>
    </lineage>
</organism>
<evidence type="ECO:0000313" key="2">
    <source>
        <dbReference type="EMBL" id="SPF29038.1"/>
    </source>
</evidence>
<evidence type="ECO:0000313" key="3">
    <source>
        <dbReference type="Proteomes" id="UP000244932"/>
    </source>
</evidence>
<name>A0A2R8AAC8_9RHOB</name>
<proteinExistence type="predicted"/>
<dbReference type="Proteomes" id="UP000244932">
    <property type="component" value="Unassembled WGS sequence"/>
</dbReference>
<keyword evidence="3" id="KW-1185">Reference proteome</keyword>